<proteinExistence type="predicted"/>
<name>A0A7H8TLT0_STRCX</name>
<keyword evidence="2" id="KW-1185">Reference proteome</keyword>
<dbReference type="Proteomes" id="UP000509418">
    <property type="component" value="Chromosome"/>
</dbReference>
<accession>A0A7H8TLT0</accession>
<protein>
    <submittedName>
        <fullName evidence="1">AMP-binding protein</fullName>
    </submittedName>
</protein>
<reference evidence="1 2" key="1">
    <citation type="submission" date="2020-06" db="EMBL/GenBank/DDBJ databases">
        <title>Genome mining for natural products.</title>
        <authorList>
            <person name="Zhang B."/>
            <person name="Shi J."/>
            <person name="Ge H."/>
        </authorList>
    </citation>
    <scope>NUCLEOTIDE SEQUENCE [LARGE SCALE GENOMIC DNA]</scope>
    <source>
        <strain evidence="1 2">NA02069</strain>
    </source>
</reference>
<dbReference type="EMBL" id="CP056041">
    <property type="protein sequence ID" value="QKZ24461.1"/>
    <property type="molecule type" value="Genomic_DNA"/>
</dbReference>
<dbReference type="AlphaFoldDB" id="A0A7H8TLT0"/>
<dbReference type="RefSeq" id="WP_107911653.1">
    <property type="nucleotide sequence ID" value="NZ_CBDRGH010000005.1"/>
</dbReference>
<evidence type="ECO:0000313" key="1">
    <source>
        <dbReference type="EMBL" id="QKZ24461.1"/>
    </source>
</evidence>
<organism evidence="1 2">
    <name type="scientific">Streptomyces chartreusis</name>
    <dbReference type="NCBI Taxonomy" id="1969"/>
    <lineage>
        <taxon>Bacteria</taxon>
        <taxon>Bacillati</taxon>
        <taxon>Actinomycetota</taxon>
        <taxon>Actinomycetes</taxon>
        <taxon>Kitasatosporales</taxon>
        <taxon>Streptomycetaceae</taxon>
        <taxon>Streptomyces</taxon>
    </lineage>
</organism>
<dbReference type="InterPro" id="IPR042099">
    <property type="entry name" value="ANL_N_sf"/>
</dbReference>
<sequence length="368" mass="40856">MSDHGRTDPVLDCPADETPDGEELITAAMRWHFSPETGSPFWLERAGKLDFDPLRDVKSFADLRLFPNLVNELRDVRVEELIPRGLTLPDDLYGIYESGGTTGAPKRVVCTTDWMERWLAFSQRHLDARGCPRGVNWLALMPDGPHIFGAALREGARRSGGILFTVDMDPRWVKKAIAEGRAEDAARYADHLVTQAGFLLETQDVGVLITTPPLLQRLAQDERLVALINRKVRHIQWGGAHMDADTRHLFRTEVFPGIQLQGAYGSTMILGGSLERIEPAGEDRCVFDPFAPYITFSVIDPATGENVPYGERGQVVMNHISKAMLLPNNLERDTAVRIRPPEGQMGDSVADVSPVATFDDQAVIEGVY</sequence>
<gene>
    <name evidence="1" type="ORF">HUT05_48275</name>
</gene>
<dbReference type="Gene3D" id="3.40.50.12780">
    <property type="entry name" value="N-terminal domain of ligase-like"/>
    <property type="match status" value="1"/>
</dbReference>
<dbReference type="SUPFAM" id="SSF56801">
    <property type="entry name" value="Acetyl-CoA synthetase-like"/>
    <property type="match status" value="1"/>
</dbReference>
<evidence type="ECO:0000313" key="2">
    <source>
        <dbReference type="Proteomes" id="UP000509418"/>
    </source>
</evidence>